<evidence type="ECO:0000256" key="1">
    <source>
        <dbReference type="ARBA" id="ARBA00008601"/>
    </source>
</evidence>
<organism evidence="5 6">
    <name type="scientific">Hymenochirus boettgeri</name>
    <name type="common">Congo dwarf clawed frog</name>
    <dbReference type="NCBI Taxonomy" id="247094"/>
    <lineage>
        <taxon>Eukaryota</taxon>
        <taxon>Metazoa</taxon>
        <taxon>Chordata</taxon>
        <taxon>Craniata</taxon>
        <taxon>Vertebrata</taxon>
        <taxon>Euteleostomi</taxon>
        <taxon>Amphibia</taxon>
        <taxon>Batrachia</taxon>
        <taxon>Anura</taxon>
        <taxon>Pipoidea</taxon>
        <taxon>Pipidae</taxon>
        <taxon>Pipinae</taxon>
        <taxon>Hymenochirus</taxon>
    </lineage>
</organism>
<reference evidence="5" key="1">
    <citation type="thesis" date="2020" institute="ProQuest LLC" country="789 East Eisenhower Parkway, Ann Arbor, MI, USA">
        <title>Comparative Genomics and Chromosome Evolution.</title>
        <authorList>
            <person name="Mudd A.B."/>
        </authorList>
    </citation>
    <scope>NUCLEOTIDE SEQUENCE</scope>
    <source>
        <strain evidence="5">Female2</strain>
        <tissue evidence="5">Blood</tissue>
    </source>
</reference>
<dbReference type="InterPro" id="IPR029021">
    <property type="entry name" value="Prot-tyrosine_phosphatase-like"/>
</dbReference>
<dbReference type="PROSITE" id="PS50054">
    <property type="entry name" value="TYR_PHOSPHATASE_DUAL"/>
    <property type="match status" value="1"/>
</dbReference>
<dbReference type="GO" id="GO:0043409">
    <property type="term" value="P:negative regulation of MAPK cascade"/>
    <property type="evidence" value="ECO:0007669"/>
    <property type="project" value="TreeGrafter"/>
</dbReference>
<comment type="caution">
    <text evidence="5">The sequence shown here is derived from an EMBL/GenBank/DDBJ whole genome shotgun (WGS) entry which is preliminary data.</text>
</comment>
<feature type="domain" description="Tyrosine-protein phosphatase" evidence="3">
    <location>
        <begin position="132"/>
        <end position="280"/>
    </location>
</feature>
<feature type="compositionally biased region" description="Basic and acidic residues" evidence="2">
    <location>
        <begin position="908"/>
        <end position="928"/>
    </location>
</feature>
<accession>A0A8T2K210</accession>
<dbReference type="Proteomes" id="UP000812440">
    <property type="component" value="Chromosome 2"/>
</dbReference>
<evidence type="ECO:0000256" key="2">
    <source>
        <dbReference type="SAM" id="MobiDB-lite"/>
    </source>
</evidence>
<feature type="compositionally biased region" description="Polar residues" evidence="2">
    <location>
        <begin position="949"/>
        <end position="964"/>
    </location>
</feature>
<dbReference type="SMART" id="SM00195">
    <property type="entry name" value="DSPc"/>
    <property type="match status" value="1"/>
</dbReference>
<evidence type="ECO:0000313" key="6">
    <source>
        <dbReference type="Proteomes" id="UP000812440"/>
    </source>
</evidence>
<dbReference type="SUPFAM" id="SSF52799">
    <property type="entry name" value="(Phosphotyrosine protein) phosphatases II"/>
    <property type="match status" value="1"/>
</dbReference>
<evidence type="ECO:0000313" key="5">
    <source>
        <dbReference type="EMBL" id="KAG8450093.1"/>
    </source>
</evidence>
<name>A0A8T2K210_9PIPI</name>
<feature type="compositionally biased region" description="Acidic residues" evidence="2">
    <location>
        <begin position="1048"/>
        <end position="1059"/>
    </location>
</feature>
<gene>
    <name evidence="5" type="ORF">GDO86_002642</name>
</gene>
<feature type="region of interest" description="Disordered" evidence="2">
    <location>
        <begin position="908"/>
        <end position="991"/>
    </location>
</feature>
<dbReference type="InterPro" id="IPR000340">
    <property type="entry name" value="Dual-sp_phosphatase_cat-dom"/>
</dbReference>
<evidence type="ECO:0000259" key="4">
    <source>
        <dbReference type="PROSITE" id="PS50056"/>
    </source>
</evidence>
<dbReference type="GO" id="GO:0005737">
    <property type="term" value="C:cytoplasm"/>
    <property type="evidence" value="ECO:0007669"/>
    <property type="project" value="TreeGrafter"/>
</dbReference>
<feature type="domain" description="Tyrosine specific protein phosphatases" evidence="4">
    <location>
        <begin position="200"/>
        <end position="259"/>
    </location>
</feature>
<feature type="region of interest" description="Disordered" evidence="2">
    <location>
        <begin position="538"/>
        <end position="561"/>
    </location>
</feature>
<dbReference type="EMBL" id="JAACNH010000002">
    <property type="protein sequence ID" value="KAG8450093.1"/>
    <property type="molecule type" value="Genomic_DNA"/>
</dbReference>
<dbReference type="PANTHER" id="PTHR45682">
    <property type="entry name" value="AGAP008228-PA"/>
    <property type="match status" value="1"/>
</dbReference>
<dbReference type="GO" id="GO:0008138">
    <property type="term" value="F:protein tyrosine/serine/threonine phosphatase activity"/>
    <property type="evidence" value="ECO:0007669"/>
    <property type="project" value="InterPro"/>
</dbReference>
<sequence>MATGQDQGDDQVVPDEGAENDVRAVQSYYLRSPSPSRFSMVSDAYTESIFLEPIHLSSSVAAKQIINEELKPKEVKVEPMSPGMLESAQQLLVEDLYNRVKEKIDDRSLFNTPCVMDLQRELIMDRLESPLNSVDEVWPNVFIAEKSIAVNKGRLKRMGITHILNAGHNTSVFTSPAFYSGMDIQYMGVEVDDFPESDISKFLRPAAEFLDEALLTYRGKVLVSSEMGVSRPAVLVAAYLMIFHHMTILEALLTIRKKRAIYPNDGFIKQLRELNEALLEDREYSDYEDDAKSQGSVIEASSIRVEEQDVESVMGAKVHSIMVEEEDTTSLMSSVMSKSSVVSKQPTLIDEDEEEKIYEEWRRKQGLPPRDISKKPNDQNPKLPDENEECDDYVKQMIYDWQNQNAKYQSLGPDNDDRSSFMGHTPSEFSDIESVTSQQILALKRQLESSGFNRGRSDSVSTDSTWDMWNERLKEIEKEAKAKADNRAKTKEKDVDEESIFSDTSSLFNFCKKNKNKLTALERWKIKRIQFGYHKKDLESTDGERKQENVGQKDEDETNKSDIDVKAYQEWKLKHQQKLGTENKEEIVEIAKGEDSATTKRRQRRVEIIERSKQTLEESQSMCGWETESSVNGSIPLTAFFPIVPSTSGHNDTASVLSMQSNRSALSQPRSISGQASVPVMPPNIPPGAGDAISIASIQNWIANVVSETIAQKQNEIMMMSRPSSVLNMPTGDGGRKVDDDKSSVLGAVGGSCLSGSALQHREFRSSDSVMSYNTSMTTNTDLSSAKRKITQTSVPLYGLFLDEVDLKKLNQKENEIREELSGKMSKYQKEKIVTCNKRSNAYRKKKAKENEDDEDKESLLSTKLPSYKSSLNRDYIKSDENSYKGYLASTGTTSELERNINKWLSDVKPEGRTGERNENKFHRKQDSEINGYGFSKEPTEAKGIARSSGESMRGSQRATSRFSTLPDEEEESSSFRISKSSSIEHFRESSPDLNVRDRLLYTTAMDNHNLGRHAQTHDREDPPDSDISETSYLDTRRKYLNNNGENEKEEEEENEDGLTESKYTTQIRSRYRKSKEEAGEMDDDDVIAAWRSRQEETKTKLRRYRKDN</sequence>
<protein>
    <recommendedName>
        <fullName evidence="7">Inactive dual specificity phosphatase 27</fullName>
    </recommendedName>
</protein>
<dbReference type="PANTHER" id="PTHR45682:SF4">
    <property type="entry name" value="SERINE_THREONINE_TYROSINE-INTERACTING-LIKE PROTEIN 2"/>
    <property type="match status" value="1"/>
</dbReference>
<dbReference type="PRINTS" id="PR01909">
    <property type="entry name" value="ADSPHPHTASEA"/>
</dbReference>
<dbReference type="InterPro" id="IPR020405">
    <property type="entry name" value="Atypical_DUSP_subfamA"/>
</dbReference>
<comment type="similarity">
    <text evidence="1">Belongs to the protein-tyrosine phosphatase family. Non-receptor class dual specificity subfamily.</text>
</comment>
<keyword evidence="6" id="KW-1185">Reference proteome</keyword>
<dbReference type="Pfam" id="PF00782">
    <property type="entry name" value="DSPc"/>
    <property type="match status" value="1"/>
</dbReference>
<dbReference type="AlphaFoldDB" id="A0A8T2K210"/>
<dbReference type="OrthoDB" id="2017893at2759"/>
<feature type="region of interest" description="Disordered" evidence="2">
    <location>
        <begin position="1008"/>
        <end position="1065"/>
    </location>
</feature>
<dbReference type="Gene3D" id="3.90.190.10">
    <property type="entry name" value="Protein tyrosine phosphatase superfamily"/>
    <property type="match status" value="1"/>
</dbReference>
<proteinExistence type="inferred from homology"/>
<dbReference type="InterPro" id="IPR020422">
    <property type="entry name" value="TYR_PHOSPHATASE_DUAL_dom"/>
</dbReference>
<dbReference type="PROSITE" id="PS50056">
    <property type="entry name" value="TYR_PHOSPHATASE_2"/>
    <property type="match status" value="1"/>
</dbReference>
<evidence type="ECO:0008006" key="7">
    <source>
        <dbReference type="Google" id="ProtNLM"/>
    </source>
</evidence>
<dbReference type="InterPro" id="IPR000387">
    <property type="entry name" value="Tyr_Pase_dom"/>
</dbReference>
<dbReference type="PRINTS" id="PR01908">
    <property type="entry name" value="ADSPHPHTASE"/>
</dbReference>
<evidence type="ECO:0000259" key="3">
    <source>
        <dbReference type="PROSITE" id="PS50054"/>
    </source>
</evidence>
<feature type="region of interest" description="Disordered" evidence="2">
    <location>
        <begin position="363"/>
        <end position="387"/>
    </location>
</feature>
<dbReference type="GO" id="GO:0033549">
    <property type="term" value="F:MAP kinase phosphatase activity"/>
    <property type="evidence" value="ECO:0007669"/>
    <property type="project" value="TreeGrafter"/>
</dbReference>